<keyword evidence="5 10" id="KW-1133">Transmembrane helix</keyword>
<gene>
    <name evidence="13" type="primary">pctB_4</name>
    <name evidence="13" type="ORF">AW0309160_01695</name>
</gene>
<dbReference type="Gene3D" id="1.10.287.950">
    <property type="entry name" value="Methyl-accepting chemotaxis protein"/>
    <property type="match status" value="1"/>
</dbReference>
<comment type="similarity">
    <text evidence="8">Belongs to the methyl-accepting chemotaxis (MCP) protein family.</text>
</comment>
<evidence type="ECO:0000256" key="4">
    <source>
        <dbReference type="ARBA" id="ARBA00022692"/>
    </source>
</evidence>
<dbReference type="Pfam" id="PF00672">
    <property type="entry name" value="HAMP"/>
    <property type="match status" value="1"/>
</dbReference>
<keyword evidence="3" id="KW-0145">Chemotaxis</keyword>
<keyword evidence="2" id="KW-1003">Cell membrane</keyword>
<feature type="domain" description="Methyl-accepting transducer" evidence="11">
    <location>
        <begin position="396"/>
        <end position="632"/>
    </location>
</feature>
<keyword evidence="6 10" id="KW-0472">Membrane</keyword>
<feature type="domain" description="HAMP" evidence="12">
    <location>
        <begin position="337"/>
        <end position="391"/>
    </location>
</feature>
<dbReference type="GO" id="GO:0005886">
    <property type="term" value="C:plasma membrane"/>
    <property type="evidence" value="ECO:0007669"/>
    <property type="project" value="UniProtKB-SubCell"/>
</dbReference>
<evidence type="ECO:0000256" key="3">
    <source>
        <dbReference type="ARBA" id="ARBA00022500"/>
    </source>
</evidence>
<evidence type="ECO:0000313" key="13">
    <source>
        <dbReference type="EMBL" id="VVV04311.1"/>
    </source>
</evidence>
<evidence type="ECO:0000256" key="10">
    <source>
        <dbReference type="SAM" id="Phobius"/>
    </source>
</evidence>
<dbReference type="InterPro" id="IPR003660">
    <property type="entry name" value="HAMP_dom"/>
</dbReference>
<dbReference type="PANTHER" id="PTHR32089:SF41">
    <property type="entry name" value="METHYL-ACCEPTING CHEMOTAXIS PROTEIN"/>
    <property type="match status" value="1"/>
</dbReference>
<evidence type="ECO:0000256" key="9">
    <source>
        <dbReference type="PROSITE-ProRule" id="PRU00284"/>
    </source>
</evidence>
<dbReference type="EMBL" id="LR721750">
    <property type="protein sequence ID" value="VVV04311.1"/>
    <property type="molecule type" value="Genomic_DNA"/>
</dbReference>
<dbReference type="Gene3D" id="3.30.450.20">
    <property type="entry name" value="PAS domain"/>
    <property type="match status" value="2"/>
</dbReference>
<dbReference type="Pfam" id="PF02743">
    <property type="entry name" value="dCache_1"/>
    <property type="match status" value="1"/>
</dbReference>
<dbReference type="AlphaFoldDB" id="A0A5Q4ZX71"/>
<dbReference type="CDD" id="cd18773">
    <property type="entry name" value="PDC1_HK_sensor"/>
    <property type="match status" value="1"/>
</dbReference>
<dbReference type="GO" id="GO:0007165">
    <property type="term" value="P:signal transduction"/>
    <property type="evidence" value="ECO:0007669"/>
    <property type="project" value="UniProtKB-KW"/>
</dbReference>
<dbReference type="InterPro" id="IPR033479">
    <property type="entry name" value="dCache_1"/>
</dbReference>
<dbReference type="Pfam" id="PF00015">
    <property type="entry name" value="MCPsignal"/>
    <property type="match status" value="1"/>
</dbReference>
<protein>
    <submittedName>
        <fullName evidence="13">Methyl-accepting chemotaxis protein PctB</fullName>
    </submittedName>
</protein>
<dbReference type="CDD" id="cd11386">
    <property type="entry name" value="MCP_signal"/>
    <property type="match status" value="1"/>
</dbReference>
<keyword evidence="7 9" id="KW-0807">Transducer</keyword>
<dbReference type="SUPFAM" id="SSF58104">
    <property type="entry name" value="Methyl-accepting chemotaxis protein (MCP) signaling domain"/>
    <property type="match status" value="1"/>
</dbReference>
<accession>A0A5Q4ZX71</accession>
<comment type="subcellular location">
    <subcellularLocation>
        <location evidence="1">Cell membrane</location>
        <topology evidence="1">Multi-pass membrane protein</topology>
    </subcellularLocation>
</comment>
<keyword evidence="4 10" id="KW-0812">Transmembrane</keyword>
<evidence type="ECO:0000256" key="1">
    <source>
        <dbReference type="ARBA" id="ARBA00004651"/>
    </source>
</evidence>
<dbReference type="FunFam" id="1.10.287.950:FF:000001">
    <property type="entry name" value="Methyl-accepting chemotaxis sensory transducer"/>
    <property type="match status" value="1"/>
</dbReference>
<dbReference type="SMART" id="SM00304">
    <property type="entry name" value="HAMP"/>
    <property type="match status" value="1"/>
</dbReference>
<name>A0A5Q4ZX71_9GAMM</name>
<feature type="transmembrane region" description="Helical" evidence="10">
    <location>
        <begin position="312"/>
        <end position="335"/>
    </location>
</feature>
<feature type="transmembrane region" description="Helical" evidence="10">
    <location>
        <begin position="12"/>
        <end position="30"/>
    </location>
</feature>
<evidence type="ECO:0000259" key="11">
    <source>
        <dbReference type="PROSITE" id="PS50111"/>
    </source>
</evidence>
<sequence>MKFFDSIANKLVSSGVLFLILASSVTFYYITMQRVDYVENEVRKEVELVTTSAASSIKSFYSERARVVTTLSENTFMKKWFNDYDSRGSDIDSDPNYQMITSMFKSVSEQDPVIKSVFFSPANTYEYFDKNGRYSDTDYYTNKRPWWHESLDKNQLFINDPQVDMIDGSMVSSIKTTVYNGNNELLGVMGIDILSTEIKSEIIDKLKYNGIGIGFLFTEDGHLIVFSDEPSALDMSSFPKLSEVNNIGSGTKGFEQIEGKLAGLDLKEITIKYKGEEQLVFVNSVIDESIGLDWRIGFIVPKNIISSQTKPIVINLFLIAIATIAFGCLIMFFMINRLLTRPLNKVVMAMDDIAMGDGDLTRRLDESKPDELGKLSSSFNIFVTSIQCIIKQSRDVTNSINYESEQLELLNTQLGHDTSGQKRFLEQIATAATEMTQTISSISDNTKITKDYAIQAHMHSNQGQVLVGSATKLMSDLYQDVSTSEAVVNKLNENASSISSVLEVIKSVAEQTNLLALNAAIEAARAGEQGRGFAVVADEVRTLASRTQDSTIDIESIIETLQISAVDAVASMNVGRSKAEQGVELIKEVSEKLNQIDQSIDLIDKQSQEVSSMVQEQTVASHEISNQTVSVDNLAESIVVSIGSVSEKIAVQKEVLGTLSSTIGKFAI</sequence>
<dbReference type="PROSITE" id="PS50111">
    <property type="entry name" value="CHEMOTAXIS_TRANSDUC_2"/>
    <property type="match status" value="1"/>
</dbReference>
<evidence type="ECO:0000256" key="6">
    <source>
        <dbReference type="ARBA" id="ARBA00023136"/>
    </source>
</evidence>
<proteinExistence type="inferred from homology"/>
<dbReference type="PANTHER" id="PTHR32089">
    <property type="entry name" value="METHYL-ACCEPTING CHEMOTAXIS PROTEIN MCPB"/>
    <property type="match status" value="1"/>
</dbReference>
<dbReference type="SMART" id="SM00283">
    <property type="entry name" value="MA"/>
    <property type="match status" value="1"/>
</dbReference>
<dbReference type="GO" id="GO:0006935">
    <property type="term" value="P:chemotaxis"/>
    <property type="evidence" value="ECO:0007669"/>
    <property type="project" value="UniProtKB-KW"/>
</dbReference>
<evidence type="ECO:0000256" key="5">
    <source>
        <dbReference type="ARBA" id="ARBA00022989"/>
    </source>
</evidence>
<dbReference type="PROSITE" id="PS50885">
    <property type="entry name" value="HAMP"/>
    <property type="match status" value="1"/>
</dbReference>
<reference evidence="13" key="1">
    <citation type="submission" date="2019-09" db="EMBL/GenBank/DDBJ databases">
        <authorList>
            <person name="Hjerde E."/>
        </authorList>
    </citation>
    <scope>NUCLEOTIDE SEQUENCE</scope>
    <source>
        <strain evidence="13">06/09/160</strain>
    </source>
</reference>
<dbReference type="CDD" id="cd06225">
    <property type="entry name" value="HAMP"/>
    <property type="match status" value="1"/>
</dbReference>
<evidence type="ECO:0000256" key="7">
    <source>
        <dbReference type="ARBA" id="ARBA00023224"/>
    </source>
</evidence>
<evidence type="ECO:0000256" key="2">
    <source>
        <dbReference type="ARBA" id="ARBA00022475"/>
    </source>
</evidence>
<evidence type="ECO:0000259" key="12">
    <source>
        <dbReference type="PROSITE" id="PS50885"/>
    </source>
</evidence>
<evidence type="ECO:0000256" key="8">
    <source>
        <dbReference type="ARBA" id="ARBA00029447"/>
    </source>
</evidence>
<dbReference type="InterPro" id="IPR004089">
    <property type="entry name" value="MCPsignal_dom"/>
</dbReference>
<organism evidence="13">
    <name type="scientific">Aliivibrio wodanis</name>
    <dbReference type="NCBI Taxonomy" id="80852"/>
    <lineage>
        <taxon>Bacteria</taxon>
        <taxon>Pseudomonadati</taxon>
        <taxon>Pseudomonadota</taxon>
        <taxon>Gammaproteobacteria</taxon>
        <taxon>Vibrionales</taxon>
        <taxon>Vibrionaceae</taxon>
        <taxon>Aliivibrio</taxon>
    </lineage>
</organism>